<keyword evidence="5" id="KW-1185">Reference proteome</keyword>
<dbReference type="Gene3D" id="1.10.357.10">
    <property type="entry name" value="Tetracycline Repressor, domain 2"/>
    <property type="match status" value="1"/>
</dbReference>
<dbReference type="InterPro" id="IPR001647">
    <property type="entry name" value="HTH_TetR"/>
</dbReference>
<sequence>MVQNPARRAALTDAAIDVLAREGARGLTFRAVDAQAGVPGGTASNYYASRDDLLHQTARRIHHRLTPDPAVLTDLLRAPRDRALVTALMLNLMSRIGDDRAGYLAMLELRLEATRRPELRAELTETIRADLEANVAYHLGEGLPGDRETVVVLYLAMTGLIVEHLTLPDVLGPDAVGALVDAIVERIVPDGLRRAGNGP</sequence>
<feature type="domain" description="HTH tetR-type" evidence="3">
    <location>
        <begin position="5"/>
        <end position="65"/>
    </location>
</feature>
<dbReference type="EMBL" id="BSTK01000012">
    <property type="protein sequence ID" value="GLY89190.1"/>
    <property type="molecule type" value="Genomic_DNA"/>
</dbReference>
<reference evidence="4" key="1">
    <citation type="submission" date="2023-03" db="EMBL/GenBank/DDBJ databases">
        <title>Actinoallomurus iriomotensis NBRC 103684.</title>
        <authorList>
            <person name="Ichikawa N."/>
            <person name="Sato H."/>
            <person name="Tonouchi N."/>
        </authorList>
    </citation>
    <scope>NUCLEOTIDE SEQUENCE</scope>
    <source>
        <strain evidence="4">NBRC 103684</strain>
    </source>
</reference>
<dbReference type="PROSITE" id="PS50977">
    <property type="entry name" value="HTH_TETR_2"/>
    <property type="match status" value="1"/>
</dbReference>
<dbReference type="Pfam" id="PF00440">
    <property type="entry name" value="TetR_N"/>
    <property type="match status" value="1"/>
</dbReference>
<dbReference type="SUPFAM" id="SSF46689">
    <property type="entry name" value="Homeodomain-like"/>
    <property type="match status" value="1"/>
</dbReference>
<evidence type="ECO:0000256" key="1">
    <source>
        <dbReference type="ARBA" id="ARBA00023125"/>
    </source>
</evidence>
<evidence type="ECO:0000256" key="2">
    <source>
        <dbReference type="PROSITE-ProRule" id="PRU00335"/>
    </source>
</evidence>
<evidence type="ECO:0000259" key="3">
    <source>
        <dbReference type="PROSITE" id="PS50977"/>
    </source>
</evidence>
<evidence type="ECO:0000313" key="4">
    <source>
        <dbReference type="EMBL" id="GLY89190.1"/>
    </source>
</evidence>
<organism evidence="4 5">
    <name type="scientific">Actinoallomurus iriomotensis</name>
    <dbReference type="NCBI Taxonomy" id="478107"/>
    <lineage>
        <taxon>Bacteria</taxon>
        <taxon>Bacillati</taxon>
        <taxon>Actinomycetota</taxon>
        <taxon>Actinomycetes</taxon>
        <taxon>Streptosporangiales</taxon>
        <taxon>Thermomonosporaceae</taxon>
        <taxon>Actinoallomurus</taxon>
    </lineage>
</organism>
<dbReference type="Proteomes" id="UP001165074">
    <property type="component" value="Unassembled WGS sequence"/>
</dbReference>
<gene>
    <name evidence="4" type="ORF">Airi02_071190</name>
</gene>
<dbReference type="InterPro" id="IPR041583">
    <property type="entry name" value="TetR_C_31"/>
</dbReference>
<dbReference type="InterPro" id="IPR009057">
    <property type="entry name" value="Homeodomain-like_sf"/>
</dbReference>
<keyword evidence="1 2" id="KW-0238">DNA-binding</keyword>
<feature type="DNA-binding region" description="H-T-H motif" evidence="2">
    <location>
        <begin position="28"/>
        <end position="47"/>
    </location>
</feature>
<proteinExistence type="predicted"/>
<dbReference type="RefSeq" id="WP_285579282.1">
    <property type="nucleotide sequence ID" value="NZ_BSTK01000012.1"/>
</dbReference>
<dbReference type="GO" id="GO:0003677">
    <property type="term" value="F:DNA binding"/>
    <property type="evidence" value="ECO:0007669"/>
    <property type="project" value="UniProtKB-UniRule"/>
</dbReference>
<evidence type="ECO:0000313" key="5">
    <source>
        <dbReference type="Proteomes" id="UP001165074"/>
    </source>
</evidence>
<name>A0A9W6S6B9_9ACTN</name>
<dbReference type="AlphaFoldDB" id="A0A9W6S6B9"/>
<protein>
    <submittedName>
        <fullName evidence="4">TetR family transcriptional regulator</fullName>
    </submittedName>
</protein>
<dbReference type="Pfam" id="PF17940">
    <property type="entry name" value="TetR_C_31"/>
    <property type="match status" value="1"/>
</dbReference>
<comment type="caution">
    <text evidence="4">The sequence shown here is derived from an EMBL/GenBank/DDBJ whole genome shotgun (WGS) entry which is preliminary data.</text>
</comment>
<accession>A0A9W6S6B9</accession>